<sequence>MLIITVKSTETVEVCQQIKRYLTKNTYLLSLQNGVINEEILSEMFGREWILSGVAYVTARVEEPGKVEQSGKHMFIIGNLTSVQKEMTDQVIRLFQEAGIQSKYSSEITKKKWEKSLWNVTFNPLSVVSSASVGEILDDQKLRRTAELVLKEIVEVAKHHKIEITKEMESRVFKNAESAKHHTTSMLQDYKNKKPMEIEALCGYFVKSGEKIGLNVPVLKTIYSILLFIDHSNRSQPDSYLN</sequence>
<comment type="catalytic activity">
    <reaction evidence="4">
        <text>(R)-pantoate + NADP(+) = 2-dehydropantoate + NADPH + H(+)</text>
        <dbReference type="Rhea" id="RHEA:16233"/>
        <dbReference type="ChEBI" id="CHEBI:11561"/>
        <dbReference type="ChEBI" id="CHEBI:15378"/>
        <dbReference type="ChEBI" id="CHEBI:15980"/>
        <dbReference type="ChEBI" id="CHEBI:57783"/>
        <dbReference type="ChEBI" id="CHEBI:58349"/>
        <dbReference type="EC" id="1.1.1.169"/>
    </reaction>
</comment>
<dbReference type="SUPFAM" id="SSF48179">
    <property type="entry name" value="6-phosphogluconate dehydrogenase C-terminal domain-like"/>
    <property type="match status" value="1"/>
</dbReference>
<dbReference type="Gene3D" id="1.10.1040.10">
    <property type="entry name" value="N-(1-d-carboxylethyl)-l-norvaline Dehydrogenase, domain 2"/>
    <property type="match status" value="1"/>
</dbReference>
<dbReference type="InterPro" id="IPR051402">
    <property type="entry name" value="KPR-Related"/>
</dbReference>
<dbReference type="InterPro" id="IPR003710">
    <property type="entry name" value="ApbA"/>
</dbReference>
<name>W4Q640_9BACI</name>
<feature type="domain" description="Ketopantoate reductase N-terminal" evidence="5">
    <location>
        <begin position="2"/>
        <end position="80"/>
    </location>
</feature>
<dbReference type="RefSeq" id="WP_034748000.1">
    <property type="nucleotide sequence ID" value="NZ_BAUT01000041.1"/>
</dbReference>
<dbReference type="STRING" id="1236970.JCM9140_3304"/>
<evidence type="ECO:0000256" key="2">
    <source>
        <dbReference type="ARBA" id="ARBA00022857"/>
    </source>
</evidence>
<evidence type="ECO:0000259" key="5">
    <source>
        <dbReference type="Pfam" id="PF02558"/>
    </source>
</evidence>
<evidence type="ECO:0000256" key="1">
    <source>
        <dbReference type="ARBA" id="ARBA00007870"/>
    </source>
</evidence>
<evidence type="ECO:0000313" key="7">
    <source>
        <dbReference type="EMBL" id="GAE27183.1"/>
    </source>
</evidence>
<comment type="caution">
    <text evidence="7">The sequence shown here is derived from an EMBL/GenBank/DDBJ whole genome shotgun (WGS) entry which is preliminary data.</text>
</comment>
<dbReference type="Pfam" id="PF08546">
    <property type="entry name" value="ApbA_C"/>
    <property type="match status" value="1"/>
</dbReference>
<dbReference type="InterPro" id="IPR013328">
    <property type="entry name" value="6PGD_dom2"/>
</dbReference>
<dbReference type="PANTHER" id="PTHR21708">
    <property type="entry name" value="PROBABLE 2-DEHYDROPANTOATE 2-REDUCTASE"/>
    <property type="match status" value="1"/>
</dbReference>
<dbReference type="NCBIfam" id="TIGR00745">
    <property type="entry name" value="apbA_panE"/>
    <property type="match status" value="1"/>
</dbReference>
<dbReference type="UniPathway" id="UPA00028">
    <property type="reaction ID" value="UER00004"/>
</dbReference>
<dbReference type="GO" id="GO:0005737">
    <property type="term" value="C:cytoplasm"/>
    <property type="evidence" value="ECO:0007669"/>
    <property type="project" value="TreeGrafter"/>
</dbReference>
<dbReference type="GO" id="GO:0008677">
    <property type="term" value="F:2-dehydropantoate 2-reductase activity"/>
    <property type="evidence" value="ECO:0007669"/>
    <property type="project" value="UniProtKB-EC"/>
</dbReference>
<dbReference type="EC" id="1.1.1.169" evidence="4"/>
<dbReference type="InterPro" id="IPR013752">
    <property type="entry name" value="KPA_reductase"/>
</dbReference>
<gene>
    <name evidence="7" type="ORF">JCM9140_3304</name>
</gene>
<evidence type="ECO:0000313" key="8">
    <source>
        <dbReference type="Proteomes" id="UP000018890"/>
    </source>
</evidence>
<keyword evidence="3 4" id="KW-0560">Oxidoreductase</keyword>
<dbReference type="OrthoDB" id="9800163at2"/>
<evidence type="ECO:0000256" key="4">
    <source>
        <dbReference type="RuleBase" id="RU362068"/>
    </source>
</evidence>
<dbReference type="FunFam" id="1.10.1040.10:FF:000017">
    <property type="entry name" value="2-dehydropantoate 2-reductase"/>
    <property type="match status" value="1"/>
</dbReference>
<dbReference type="EMBL" id="BAUT01000041">
    <property type="protein sequence ID" value="GAE27183.1"/>
    <property type="molecule type" value="Genomic_DNA"/>
</dbReference>
<feature type="domain" description="Ketopantoate reductase C-terminal" evidence="6">
    <location>
        <begin position="108"/>
        <end position="226"/>
    </location>
</feature>
<keyword evidence="4" id="KW-0566">Pantothenate biosynthesis</keyword>
<comment type="similarity">
    <text evidence="1 4">Belongs to the ketopantoate reductase family.</text>
</comment>
<accession>W4Q640</accession>
<evidence type="ECO:0000256" key="3">
    <source>
        <dbReference type="ARBA" id="ARBA00023002"/>
    </source>
</evidence>
<reference evidence="7" key="1">
    <citation type="journal article" date="2014" name="Genome Announc.">
        <title>Draft Genome Sequences of Three Alkaliphilic Bacillus Strains, Bacillus wakoensis JCM 9140T, Bacillus akibai JCM 9157T, and Bacillus hemicellulosilyticus JCM 9152T.</title>
        <authorList>
            <person name="Yuki M."/>
            <person name="Oshima K."/>
            <person name="Suda W."/>
            <person name="Oshida Y."/>
            <person name="Kitamura K."/>
            <person name="Iida T."/>
            <person name="Hattori M."/>
            <person name="Ohkuma M."/>
        </authorList>
    </citation>
    <scope>NUCLEOTIDE SEQUENCE [LARGE SCALE GENOMIC DNA]</scope>
    <source>
        <strain evidence="7">JCM 9140</strain>
    </source>
</reference>
<dbReference type="InterPro" id="IPR008927">
    <property type="entry name" value="6-PGluconate_DH-like_C_sf"/>
</dbReference>
<dbReference type="InterPro" id="IPR013332">
    <property type="entry name" value="KPR_N"/>
</dbReference>
<keyword evidence="8" id="KW-1185">Reference proteome</keyword>
<dbReference type="Pfam" id="PF02558">
    <property type="entry name" value="ApbA"/>
    <property type="match status" value="1"/>
</dbReference>
<dbReference type="PANTHER" id="PTHR21708:SF26">
    <property type="entry name" value="2-DEHYDROPANTOATE 2-REDUCTASE"/>
    <property type="match status" value="1"/>
</dbReference>
<dbReference type="Proteomes" id="UP000018890">
    <property type="component" value="Unassembled WGS sequence"/>
</dbReference>
<dbReference type="GO" id="GO:0015940">
    <property type="term" value="P:pantothenate biosynthetic process"/>
    <property type="evidence" value="ECO:0007669"/>
    <property type="project" value="UniProtKB-UniPathway"/>
</dbReference>
<keyword evidence="2 4" id="KW-0521">NADP</keyword>
<proteinExistence type="inferred from homology"/>
<comment type="pathway">
    <text evidence="4">Cofactor biosynthesis; (R)-pantothenate biosynthesis; (R)-pantoate from 3-methyl-2-oxobutanoate: step 2/2.</text>
</comment>
<evidence type="ECO:0000259" key="6">
    <source>
        <dbReference type="Pfam" id="PF08546"/>
    </source>
</evidence>
<dbReference type="Gene3D" id="3.40.50.720">
    <property type="entry name" value="NAD(P)-binding Rossmann-like Domain"/>
    <property type="match status" value="1"/>
</dbReference>
<comment type="function">
    <text evidence="4">Catalyzes the NADPH-dependent reduction of ketopantoate into pantoic acid.</text>
</comment>
<dbReference type="AlphaFoldDB" id="W4Q640"/>
<organism evidence="7 8">
    <name type="scientific">Halalkalibacter wakoensis JCM 9140</name>
    <dbReference type="NCBI Taxonomy" id="1236970"/>
    <lineage>
        <taxon>Bacteria</taxon>
        <taxon>Bacillati</taxon>
        <taxon>Bacillota</taxon>
        <taxon>Bacilli</taxon>
        <taxon>Bacillales</taxon>
        <taxon>Bacillaceae</taxon>
        <taxon>Halalkalibacter</taxon>
    </lineage>
</organism>
<protein>
    <recommendedName>
        <fullName evidence="4">2-dehydropantoate 2-reductase</fullName>
        <ecNumber evidence="4">1.1.1.169</ecNumber>
    </recommendedName>
    <alternativeName>
        <fullName evidence="4">Ketopantoate reductase</fullName>
    </alternativeName>
</protein>